<protein>
    <submittedName>
        <fullName evidence="2">Uncharacterized protein</fullName>
    </submittedName>
</protein>
<evidence type="ECO:0000313" key="3">
    <source>
        <dbReference type="Proteomes" id="UP000677436"/>
    </source>
</evidence>
<feature type="transmembrane region" description="Helical" evidence="1">
    <location>
        <begin position="6"/>
        <end position="29"/>
    </location>
</feature>
<accession>A0A8D5ZLD4</accession>
<dbReference type="AlphaFoldDB" id="A0A8D5ZLD4"/>
<organism evidence="2 3">
    <name type="scientific">Polycladomyces abyssicola</name>
    <dbReference type="NCBI Taxonomy" id="1125966"/>
    <lineage>
        <taxon>Bacteria</taxon>
        <taxon>Bacillati</taxon>
        <taxon>Bacillota</taxon>
        <taxon>Bacilli</taxon>
        <taxon>Bacillales</taxon>
        <taxon>Thermoactinomycetaceae</taxon>
        <taxon>Polycladomyces</taxon>
    </lineage>
</organism>
<evidence type="ECO:0000313" key="2">
    <source>
        <dbReference type="EMBL" id="BCU82394.1"/>
    </source>
</evidence>
<dbReference type="KEGG" id="pabs:JIR001_21770"/>
<evidence type="ECO:0000256" key="1">
    <source>
        <dbReference type="SAM" id="Phobius"/>
    </source>
</evidence>
<proteinExistence type="predicted"/>
<keyword evidence="1" id="KW-0812">Transmembrane</keyword>
<dbReference type="EMBL" id="AP024601">
    <property type="protein sequence ID" value="BCU82394.1"/>
    <property type="molecule type" value="Genomic_DNA"/>
</dbReference>
<gene>
    <name evidence="2" type="ORF">JIR001_21770</name>
</gene>
<reference evidence="2" key="2">
    <citation type="journal article" date="2021" name="Microbiol. Resour. Announc.">
        <title>Complete Genome Sequence of Polycladomyces abyssicola JIR-001T, Isolated from Hemipelagic Sediment in Deep Seawater.</title>
        <authorList>
            <person name="Tsubouchi T."/>
            <person name="Kaneko Y."/>
        </authorList>
    </citation>
    <scope>NUCLEOTIDE SEQUENCE</scope>
    <source>
        <strain evidence="2">JIR-001</strain>
    </source>
</reference>
<dbReference type="Proteomes" id="UP000677436">
    <property type="component" value="Chromosome"/>
</dbReference>
<dbReference type="RefSeq" id="WP_212772736.1">
    <property type="nucleotide sequence ID" value="NZ_AP024601.1"/>
</dbReference>
<name>A0A8D5ZLD4_9BACL</name>
<keyword evidence="1" id="KW-1133">Transmembrane helix</keyword>
<sequence>MAAKWLSIAITALVGGLIGLFFSFVKDLLSAWFQGRGRLSVQVRRVRACYYRFGDTGKGGWGSRTERRKEAQVAMVEVDVVWVNQSARPIVVTDAWLILRDRGHDYRIRPLDRHEGKPFGCTGWKGTTAVRAGCPHIFTERKKPVFSSRGWIAKRVL</sequence>
<reference evidence="2" key="1">
    <citation type="journal article" date="2013" name="Int. J. Syst. Evol. Microbiol.">
        <title>Polycladomyces abyssicola gen. nov., sp. nov., a thermophilic filamentous bacterium isolated from hemipelagic sediment.</title>
        <authorList>
            <person name="Tsubouchi T."/>
            <person name="Shimane Y."/>
            <person name="Mori K."/>
            <person name="Usui K."/>
            <person name="Hiraki T."/>
            <person name="Tame A."/>
            <person name="Uematsu K."/>
            <person name="Maruyama T."/>
            <person name="Hatada Y."/>
        </authorList>
    </citation>
    <scope>NUCLEOTIDE SEQUENCE</scope>
    <source>
        <strain evidence="2">JIR-001</strain>
    </source>
</reference>
<keyword evidence="1" id="KW-0472">Membrane</keyword>
<keyword evidence="3" id="KW-1185">Reference proteome</keyword>